<keyword evidence="1" id="KW-0812">Transmembrane</keyword>
<gene>
    <name evidence="2" type="ORF">U27_01106</name>
</gene>
<keyword evidence="3" id="KW-1185">Reference proteome</keyword>
<keyword evidence="1" id="KW-0472">Membrane</keyword>
<evidence type="ECO:0000313" key="3">
    <source>
        <dbReference type="Proteomes" id="UP000030661"/>
    </source>
</evidence>
<dbReference type="EMBL" id="DF820477">
    <property type="protein sequence ID" value="GAK61207.1"/>
    <property type="molecule type" value="Genomic_DNA"/>
</dbReference>
<reference evidence="2" key="1">
    <citation type="journal article" date="2015" name="PeerJ">
        <title>First genomic representation of candidate bacterial phylum KSB3 points to enhanced environmental sensing as a trigger of wastewater bulking.</title>
        <authorList>
            <person name="Sekiguchi Y."/>
            <person name="Ohashi A."/>
            <person name="Parks D.H."/>
            <person name="Yamauchi T."/>
            <person name="Tyson G.W."/>
            <person name="Hugenholtz P."/>
        </authorList>
    </citation>
    <scope>NUCLEOTIDE SEQUENCE [LARGE SCALE GENOMIC DNA]</scope>
</reference>
<dbReference type="AlphaFoldDB" id="A0A081C9F2"/>
<evidence type="ECO:0000256" key="1">
    <source>
        <dbReference type="SAM" id="Phobius"/>
    </source>
</evidence>
<organism evidence="2">
    <name type="scientific">Vecturithrix granuli</name>
    <dbReference type="NCBI Taxonomy" id="1499967"/>
    <lineage>
        <taxon>Bacteria</taxon>
        <taxon>Candidatus Moduliflexota</taxon>
        <taxon>Candidatus Vecturitrichia</taxon>
        <taxon>Candidatus Vecturitrichales</taxon>
        <taxon>Candidatus Vecturitrichaceae</taxon>
        <taxon>Candidatus Vecturithrix</taxon>
    </lineage>
</organism>
<evidence type="ECO:0000313" key="2">
    <source>
        <dbReference type="EMBL" id="GAK61207.1"/>
    </source>
</evidence>
<accession>A0A081C9F2</accession>
<dbReference type="Proteomes" id="UP000030661">
    <property type="component" value="Unassembled WGS sequence"/>
</dbReference>
<sequence>MLSIRVKQFFTFFLNLFFLANFVVGSLMYIFVPGQRNPIPEPRQMTLIGITTAVFAFVNIFLEK</sequence>
<feature type="transmembrane region" description="Helical" evidence="1">
    <location>
        <begin position="44"/>
        <end position="62"/>
    </location>
</feature>
<dbReference type="HOGENOM" id="CLU_2858592_0_0_0"/>
<feature type="transmembrane region" description="Helical" evidence="1">
    <location>
        <begin position="12"/>
        <end position="32"/>
    </location>
</feature>
<keyword evidence="1" id="KW-1133">Transmembrane helix</keyword>
<protein>
    <submittedName>
        <fullName evidence="2">Uncharacterized protein</fullName>
    </submittedName>
</protein>
<name>A0A081C9F2_VECG1</name>
<proteinExistence type="predicted"/>